<evidence type="ECO:0000313" key="1">
    <source>
        <dbReference type="EMBL" id="AKF14647.1"/>
    </source>
</evidence>
<dbReference type="OrthoDB" id="22852at10239"/>
<evidence type="ECO:0000313" key="2">
    <source>
        <dbReference type="Proteomes" id="UP000204054"/>
    </source>
</evidence>
<keyword evidence="2" id="KW-1185">Reference proteome</keyword>
<dbReference type="RefSeq" id="YP_009193533.1">
    <property type="nucleotide sequence ID" value="NC_028742.1"/>
</dbReference>
<organism evidence="1 2">
    <name type="scientific">Mycobacterium phage Baee</name>
    <dbReference type="NCBI Taxonomy" id="1647306"/>
    <lineage>
        <taxon>Viruses</taxon>
        <taxon>Duplodnaviria</taxon>
        <taxon>Heunggongvirae</taxon>
        <taxon>Uroviricota</taxon>
        <taxon>Caudoviricetes</taxon>
        <taxon>Bclasvirinae</taxon>
        <taxon>Acadianvirus</taxon>
        <taxon>Acadianvirus baee</taxon>
    </lineage>
</organism>
<accession>A0A0F6SJQ9</accession>
<protein>
    <submittedName>
        <fullName evidence="1">Uncharacterized protein</fullName>
    </submittedName>
</protein>
<reference evidence="1 2" key="1">
    <citation type="journal article" date="2015" name="Genome Announc.">
        <title>Genome Sequences of Mycobacteriophages AlanGrant, Baee, Corofin, OrangeOswald, and Vincenzo, New Members of Cluster B.</title>
        <authorList>
            <person name="Pope W.H."/>
            <person name="Carbonara M.E."/>
            <person name="Cioffi H.M."/>
            <person name="Cruz T."/>
            <person name="Dang B.Q."/>
            <person name="Doyle A.N."/>
            <person name="Fan O.H."/>
            <person name="Gallagher M."/>
            <person name="Gentile G.M."/>
            <person name="German B.A."/>
            <person name="Farrell M.E."/>
            <person name="Gerwig M."/>
            <person name="Hunter K.L."/>
            <person name="Lefever V.E."/>
            <person name="Marfisi N.A."/>
            <person name="McDonnell J.E."/>
            <person name="Monga J.K."/>
            <person name="Quiroz K.G."/>
            <person name="Pong A.C."/>
            <person name="Rimple P.A."/>
            <person name="Situ M."/>
            <person name="Sohnen P.C."/>
            <person name="Stockinger A.N."/>
            <person name="Thompson P.K."/>
            <person name="Torchio N.M."/>
            <person name="Toner C.L."/>
            <person name="Ulbrich M.C."/>
            <person name="Vohra N.I."/>
            <person name="Zakir A."/>
            <person name="Adkins N.L."/>
            <person name="Brown B.R."/>
            <person name="Churilla B.M."/>
            <person name="Kramer Z.J."/>
            <person name="Lapin J.S."/>
            <person name="Montgomery M.T."/>
            <person name="Prout A.K."/>
            <person name="Grubb S.R."/>
            <person name="Warner M.H."/>
            <person name="Bowman C.A."/>
            <person name="Russell D.A."/>
            <person name="Hatfull G.F."/>
        </authorList>
    </citation>
    <scope>NUCLEOTIDE SEQUENCE [LARGE SCALE GENOMIC DNA]</scope>
</reference>
<dbReference type="Proteomes" id="UP000204054">
    <property type="component" value="Segment"/>
</dbReference>
<sequence length="70" mass="8106">MISIERGMDVAKQRRKIVHRIVEAPDAGFERSPHVHYLEHLRGMFDVAVEAGRPRPASEFLPMYEEEFGL</sequence>
<dbReference type="EMBL" id="KR080199">
    <property type="protein sequence ID" value="AKF14647.1"/>
    <property type="molecule type" value="Genomic_DNA"/>
</dbReference>
<dbReference type="KEGG" id="vg:26586436"/>
<dbReference type="GeneID" id="26586436"/>
<gene>
    <name evidence="1" type="primary">78</name>
    <name evidence="1" type="ORF">SEA_BAEE_78</name>
</gene>
<proteinExistence type="predicted"/>
<name>A0A0F6SJQ9_9CAUD</name>